<reference evidence="6 7" key="1">
    <citation type="submission" date="2020-08" db="EMBL/GenBank/DDBJ databases">
        <title>Genome sequence of Diaphorobacter ruginosibacter DSM 27467T.</title>
        <authorList>
            <person name="Hyun D.-W."/>
            <person name="Bae J.-W."/>
        </authorList>
    </citation>
    <scope>NUCLEOTIDE SEQUENCE [LARGE SCALE GENOMIC DNA]</scope>
    <source>
        <strain evidence="6 7">DSM 27467</strain>
    </source>
</reference>
<keyword evidence="7" id="KW-1185">Reference proteome</keyword>
<dbReference type="PANTHER" id="PTHR43537">
    <property type="entry name" value="TRANSCRIPTIONAL REGULATOR, GNTR FAMILY"/>
    <property type="match status" value="1"/>
</dbReference>
<dbReference type="GO" id="GO:0003677">
    <property type="term" value="F:DNA binding"/>
    <property type="evidence" value="ECO:0007669"/>
    <property type="project" value="UniProtKB-KW"/>
</dbReference>
<dbReference type="InterPro" id="IPR008920">
    <property type="entry name" value="TF_FadR/GntR_C"/>
</dbReference>
<dbReference type="InterPro" id="IPR036390">
    <property type="entry name" value="WH_DNA-bd_sf"/>
</dbReference>
<dbReference type="Gene3D" id="1.10.10.10">
    <property type="entry name" value="Winged helix-like DNA-binding domain superfamily/Winged helix DNA-binding domain"/>
    <property type="match status" value="1"/>
</dbReference>
<keyword evidence="3" id="KW-0804">Transcription</keyword>
<dbReference type="PROSITE" id="PS50949">
    <property type="entry name" value="HTH_GNTR"/>
    <property type="match status" value="1"/>
</dbReference>
<evidence type="ECO:0000256" key="2">
    <source>
        <dbReference type="ARBA" id="ARBA00023125"/>
    </source>
</evidence>
<evidence type="ECO:0000313" key="6">
    <source>
        <dbReference type="EMBL" id="QNN58951.1"/>
    </source>
</evidence>
<dbReference type="Proteomes" id="UP000515811">
    <property type="component" value="Chromosome"/>
</dbReference>
<feature type="domain" description="HTH gntR-type" evidence="5">
    <location>
        <begin position="18"/>
        <end position="85"/>
    </location>
</feature>
<evidence type="ECO:0000256" key="1">
    <source>
        <dbReference type="ARBA" id="ARBA00023015"/>
    </source>
</evidence>
<keyword evidence="2" id="KW-0238">DNA-binding</keyword>
<dbReference type="Gene3D" id="1.20.120.530">
    <property type="entry name" value="GntR ligand-binding domain-like"/>
    <property type="match status" value="1"/>
</dbReference>
<dbReference type="Pfam" id="PF07729">
    <property type="entry name" value="FCD"/>
    <property type="match status" value="1"/>
</dbReference>
<dbReference type="PRINTS" id="PR00035">
    <property type="entry name" value="HTHGNTR"/>
</dbReference>
<name>A0A7G9RTM6_9BURK</name>
<dbReference type="InterPro" id="IPR036388">
    <property type="entry name" value="WH-like_DNA-bd_sf"/>
</dbReference>
<evidence type="ECO:0000256" key="4">
    <source>
        <dbReference type="SAM" id="MobiDB-lite"/>
    </source>
</evidence>
<feature type="region of interest" description="Disordered" evidence="4">
    <location>
        <begin position="239"/>
        <end position="264"/>
    </location>
</feature>
<dbReference type="SUPFAM" id="SSF48008">
    <property type="entry name" value="GntR ligand-binding domain-like"/>
    <property type="match status" value="1"/>
</dbReference>
<dbReference type="InterPro" id="IPR000524">
    <property type="entry name" value="Tscrpt_reg_HTH_GntR"/>
</dbReference>
<sequence length="264" mass="30466">MATKKKPKAEHVPQTRDESSVERLYVELRERAMRYDFRPGARINEQALGREFGISRPPLREALNRLVAEGFLDFVMNKGFFRKAISVEELFNLYQVRIALERRAVYLAVTHASDAEIESLADYWKEVMDNSANMSSAEHLLTDEEFHRRLTALSHNRELCQFLEQVTRRIHVARHIDLEQSDWNARAFDAHARLVELIRARKTAEALEALSEHIDLSLKRAVQITKEMVAKFFLQDQGWEASQPPTPSTAPALKMKPPSLARTE</sequence>
<evidence type="ECO:0000256" key="3">
    <source>
        <dbReference type="ARBA" id="ARBA00023163"/>
    </source>
</evidence>
<dbReference type="RefSeq" id="WP_187599755.1">
    <property type="nucleotide sequence ID" value="NZ_CP060714.1"/>
</dbReference>
<evidence type="ECO:0000313" key="7">
    <source>
        <dbReference type="Proteomes" id="UP000515811"/>
    </source>
</evidence>
<proteinExistence type="predicted"/>
<organism evidence="6 7">
    <name type="scientific">Diaphorobacter ruginosibacter</name>
    <dbReference type="NCBI Taxonomy" id="1715720"/>
    <lineage>
        <taxon>Bacteria</taxon>
        <taxon>Pseudomonadati</taxon>
        <taxon>Pseudomonadota</taxon>
        <taxon>Betaproteobacteria</taxon>
        <taxon>Burkholderiales</taxon>
        <taxon>Comamonadaceae</taxon>
        <taxon>Diaphorobacter</taxon>
    </lineage>
</organism>
<dbReference type="GO" id="GO:0003700">
    <property type="term" value="F:DNA-binding transcription factor activity"/>
    <property type="evidence" value="ECO:0007669"/>
    <property type="project" value="InterPro"/>
</dbReference>
<dbReference type="AlphaFoldDB" id="A0A7G9RTM6"/>
<protein>
    <submittedName>
        <fullName evidence="6">GntR family transcriptional regulator</fullName>
    </submittedName>
</protein>
<keyword evidence="1" id="KW-0805">Transcription regulation</keyword>
<evidence type="ECO:0000259" key="5">
    <source>
        <dbReference type="PROSITE" id="PS50949"/>
    </source>
</evidence>
<dbReference type="SMART" id="SM00345">
    <property type="entry name" value="HTH_GNTR"/>
    <property type="match status" value="1"/>
</dbReference>
<dbReference type="Pfam" id="PF00392">
    <property type="entry name" value="GntR"/>
    <property type="match status" value="1"/>
</dbReference>
<dbReference type="InterPro" id="IPR011711">
    <property type="entry name" value="GntR_C"/>
</dbReference>
<dbReference type="SMART" id="SM00895">
    <property type="entry name" value="FCD"/>
    <property type="match status" value="1"/>
</dbReference>
<gene>
    <name evidence="6" type="ORF">H9K76_09205</name>
</gene>
<dbReference type="KEGG" id="drg:H9K76_09205"/>
<dbReference type="EMBL" id="CP060714">
    <property type="protein sequence ID" value="QNN58951.1"/>
    <property type="molecule type" value="Genomic_DNA"/>
</dbReference>
<accession>A0A7G9RTM6</accession>
<dbReference type="SUPFAM" id="SSF46785">
    <property type="entry name" value="Winged helix' DNA-binding domain"/>
    <property type="match status" value="1"/>
</dbReference>
<dbReference type="PANTHER" id="PTHR43537:SF45">
    <property type="entry name" value="GNTR FAMILY REGULATORY PROTEIN"/>
    <property type="match status" value="1"/>
</dbReference>